<dbReference type="EMBL" id="VSRR010000400">
    <property type="protein sequence ID" value="MPC15066.1"/>
    <property type="molecule type" value="Genomic_DNA"/>
</dbReference>
<keyword evidence="2" id="KW-1185">Reference proteome</keyword>
<dbReference type="Proteomes" id="UP000324222">
    <property type="component" value="Unassembled WGS sequence"/>
</dbReference>
<name>A0A5B7D3G8_PORTR</name>
<reference evidence="1 2" key="1">
    <citation type="submission" date="2019-05" db="EMBL/GenBank/DDBJ databases">
        <title>Another draft genome of Portunus trituberculatus and its Hox gene families provides insights of decapod evolution.</title>
        <authorList>
            <person name="Jeong J.-H."/>
            <person name="Song I."/>
            <person name="Kim S."/>
            <person name="Choi T."/>
            <person name="Kim D."/>
            <person name="Ryu S."/>
            <person name="Kim W."/>
        </authorList>
    </citation>
    <scope>NUCLEOTIDE SEQUENCE [LARGE SCALE GENOMIC DNA]</scope>
    <source>
        <tissue evidence="1">Muscle</tissue>
    </source>
</reference>
<dbReference type="AlphaFoldDB" id="A0A5B7D3G8"/>
<gene>
    <name evidence="1" type="ORF">E2C01_007848</name>
</gene>
<accession>A0A5B7D3G8</accession>
<comment type="caution">
    <text evidence="1">The sequence shown here is derived from an EMBL/GenBank/DDBJ whole genome shotgun (WGS) entry which is preliminary data.</text>
</comment>
<evidence type="ECO:0000313" key="1">
    <source>
        <dbReference type="EMBL" id="MPC15066.1"/>
    </source>
</evidence>
<evidence type="ECO:0000313" key="2">
    <source>
        <dbReference type="Proteomes" id="UP000324222"/>
    </source>
</evidence>
<protein>
    <submittedName>
        <fullName evidence="1">Uncharacterized protein</fullName>
    </submittedName>
</protein>
<organism evidence="1 2">
    <name type="scientific">Portunus trituberculatus</name>
    <name type="common">Swimming crab</name>
    <name type="synonym">Neptunus trituberculatus</name>
    <dbReference type="NCBI Taxonomy" id="210409"/>
    <lineage>
        <taxon>Eukaryota</taxon>
        <taxon>Metazoa</taxon>
        <taxon>Ecdysozoa</taxon>
        <taxon>Arthropoda</taxon>
        <taxon>Crustacea</taxon>
        <taxon>Multicrustacea</taxon>
        <taxon>Malacostraca</taxon>
        <taxon>Eumalacostraca</taxon>
        <taxon>Eucarida</taxon>
        <taxon>Decapoda</taxon>
        <taxon>Pleocyemata</taxon>
        <taxon>Brachyura</taxon>
        <taxon>Eubrachyura</taxon>
        <taxon>Portunoidea</taxon>
        <taxon>Portunidae</taxon>
        <taxon>Portuninae</taxon>
        <taxon>Portunus</taxon>
    </lineage>
</organism>
<proteinExistence type="predicted"/>
<sequence>MLGDIAVLVAGRFGGMLSKGRRAAADAVIVLNWGSEWCAFCPQEALWTPILPSLHFFLQKPMQALADTL</sequence>